<dbReference type="EMBL" id="BMSX01000033">
    <property type="protein sequence ID" value="GGR56683.1"/>
    <property type="molecule type" value="Genomic_DNA"/>
</dbReference>
<gene>
    <name evidence="2" type="ORF">GCM10010251_86920</name>
</gene>
<sequence length="122" mass="13304">MGFATKPQLAARMIGRALDAGVTVSWVAGDEVCGGNPRLRTALEQRQLGYVLAVACDHQITTRAGRFRADALVKKLPKRAWQKLSAGAGAKGHRFYDWALAEIADDCPRSPPSTRPPQPEHR</sequence>
<reference evidence="2" key="2">
    <citation type="submission" date="2020-09" db="EMBL/GenBank/DDBJ databases">
        <authorList>
            <person name="Sun Q."/>
            <person name="Ohkuma M."/>
        </authorList>
    </citation>
    <scope>NUCLEOTIDE SEQUENCE</scope>
    <source>
        <strain evidence="2">JCM 4346</strain>
    </source>
</reference>
<dbReference type="InterPro" id="IPR038721">
    <property type="entry name" value="IS701-like_DDE_dom"/>
</dbReference>
<keyword evidence="3" id="KW-1185">Reference proteome</keyword>
<evidence type="ECO:0000313" key="3">
    <source>
        <dbReference type="Proteomes" id="UP000658320"/>
    </source>
</evidence>
<evidence type="ECO:0000259" key="1">
    <source>
        <dbReference type="Pfam" id="PF13546"/>
    </source>
</evidence>
<protein>
    <recommendedName>
        <fullName evidence="1">Transposase IS701-like DDE domain-containing protein</fullName>
    </recommendedName>
</protein>
<dbReference type="Proteomes" id="UP000658320">
    <property type="component" value="Unassembled WGS sequence"/>
</dbReference>
<evidence type="ECO:0000313" key="2">
    <source>
        <dbReference type="EMBL" id="GGR56683.1"/>
    </source>
</evidence>
<proteinExistence type="predicted"/>
<feature type="domain" description="Transposase IS701-like DDE" evidence="1">
    <location>
        <begin position="2"/>
        <end position="60"/>
    </location>
</feature>
<dbReference type="AlphaFoldDB" id="A0A918KZH0"/>
<accession>A0A918KZH0</accession>
<reference evidence="2" key="1">
    <citation type="journal article" date="2014" name="Int. J. Syst. Evol. Microbiol.">
        <title>Complete genome sequence of Corynebacterium casei LMG S-19264T (=DSM 44701T), isolated from a smear-ripened cheese.</title>
        <authorList>
            <consortium name="US DOE Joint Genome Institute (JGI-PGF)"/>
            <person name="Walter F."/>
            <person name="Albersmeier A."/>
            <person name="Kalinowski J."/>
            <person name="Ruckert C."/>
        </authorList>
    </citation>
    <scope>NUCLEOTIDE SEQUENCE</scope>
    <source>
        <strain evidence="2">JCM 4346</strain>
    </source>
</reference>
<dbReference type="Pfam" id="PF13546">
    <property type="entry name" value="DDE_5"/>
    <property type="match status" value="1"/>
</dbReference>
<comment type="caution">
    <text evidence="2">The sequence shown here is derived from an EMBL/GenBank/DDBJ whole genome shotgun (WGS) entry which is preliminary data.</text>
</comment>
<name>A0A918KZH0_9ACTN</name>
<organism evidence="2 3">
    <name type="scientific">Streptomyces aurantiogriseus</name>
    <dbReference type="NCBI Taxonomy" id="66870"/>
    <lineage>
        <taxon>Bacteria</taxon>
        <taxon>Bacillati</taxon>
        <taxon>Actinomycetota</taxon>
        <taxon>Actinomycetes</taxon>
        <taxon>Kitasatosporales</taxon>
        <taxon>Streptomycetaceae</taxon>
        <taxon>Streptomyces</taxon>
    </lineage>
</organism>